<evidence type="ECO:0000256" key="1">
    <source>
        <dbReference type="SAM" id="MobiDB-lite"/>
    </source>
</evidence>
<sequence length="262" mass="26438">MAAQKAQLLLKFAQVAAKEAARHNGLPQVAVGAWEGLHGISAPGGHADASGAHPPSALALAPRLHAGGALGPQLPAAASLLQPHVLGGRDVPAALDQSTAAQHFPAAGLPWQNGAHHADPASPLAAAPGSALMPPRCVPDAASGAARGLLGARAPRQQQGARAGQQNQQQGGRRGGRAHSSSSVGLNKQIMTANTTSDLLAIVRQHGAGFDFFNISTAIARVPKLLGPHACGGQPLRACAVRAFVPPAQSPRAQPPGCRFSD</sequence>
<feature type="compositionally biased region" description="Low complexity" evidence="1">
    <location>
        <begin position="153"/>
        <end position="171"/>
    </location>
</feature>
<evidence type="ECO:0000313" key="2">
    <source>
        <dbReference type="EMBL" id="KIY94240.1"/>
    </source>
</evidence>
<dbReference type="KEGG" id="mng:MNEG_13723"/>
<dbReference type="STRING" id="145388.A0A0D2MGS6"/>
<dbReference type="Proteomes" id="UP000054498">
    <property type="component" value="Unassembled WGS sequence"/>
</dbReference>
<keyword evidence="3" id="KW-1185">Reference proteome</keyword>
<evidence type="ECO:0000313" key="3">
    <source>
        <dbReference type="Proteomes" id="UP000054498"/>
    </source>
</evidence>
<feature type="region of interest" description="Disordered" evidence="1">
    <location>
        <begin position="108"/>
        <end position="127"/>
    </location>
</feature>
<name>A0A0D2MGS6_9CHLO</name>
<reference evidence="2 3" key="1">
    <citation type="journal article" date="2013" name="BMC Genomics">
        <title>Reconstruction of the lipid metabolism for the microalga Monoraphidium neglectum from its genome sequence reveals characteristics suitable for biofuel production.</title>
        <authorList>
            <person name="Bogen C."/>
            <person name="Al-Dilaimi A."/>
            <person name="Albersmeier A."/>
            <person name="Wichmann J."/>
            <person name="Grundmann M."/>
            <person name="Rupp O."/>
            <person name="Lauersen K.J."/>
            <person name="Blifernez-Klassen O."/>
            <person name="Kalinowski J."/>
            <person name="Goesmann A."/>
            <person name="Mussgnug J.H."/>
            <person name="Kruse O."/>
        </authorList>
    </citation>
    <scope>NUCLEOTIDE SEQUENCE [LARGE SCALE GENOMIC DNA]</scope>
    <source>
        <strain evidence="2 3">SAG 48.87</strain>
    </source>
</reference>
<organism evidence="2 3">
    <name type="scientific">Monoraphidium neglectum</name>
    <dbReference type="NCBI Taxonomy" id="145388"/>
    <lineage>
        <taxon>Eukaryota</taxon>
        <taxon>Viridiplantae</taxon>
        <taxon>Chlorophyta</taxon>
        <taxon>core chlorophytes</taxon>
        <taxon>Chlorophyceae</taxon>
        <taxon>CS clade</taxon>
        <taxon>Sphaeropleales</taxon>
        <taxon>Selenastraceae</taxon>
        <taxon>Monoraphidium</taxon>
    </lineage>
</organism>
<dbReference type="GeneID" id="25731214"/>
<proteinExistence type="predicted"/>
<dbReference type="EMBL" id="KK104221">
    <property type="protein sequence ID" value="KIY94240.1"/>
    <property type="molecule type" value="Genomic_DNA"/>
</dbReference>
<dbReference type="RefSeq" id="XP_013893260.1">
    <property type="nucleotide sequence ID" value="XM_014037806.1"/>
</dbReference>
<accession>A0A0D2MGS6</accession>
<gene>
    <name evidence="2" type="ORF">MNEG_13723</name>
</gene>
<dbReference type="AlphaFoldDB" id="A0A0D2MGS6"/>
<feature type="region of interest" description="Disordered" evidence="1">
    <location>
        <begin position="153"/>
        <end position="184"/>
    </location>
</feature>
<protein>
    <submittedName>
        <fullName evidence="2">Uncharacterized protein</fullName>
    </submittedName>
</protein>